<protein>
    <submittedName>
        <fullName evidence="2">Bacterial membrane protein YfhO</fullName>
    </submittedName>
</protein>
<dbReference type="PANTHER" id="PTHR38454:SF1">
    <property type="entry name" value="INTEGRAL MEMBRANE PROTEIN"/>
    <property type="match status" value="1"/>
</dbReference>
<feature type="transmembrane region" description="Helical" evidence="1">
    <location>
        <begin position="122"/>
        <end position="142"/>
    </location>
</feature>
<feature type="transmembrane region" description="Helical" evidence="1">
    <location>
        <begin position="148"/>
        <end position="165"/>
    </location>
</feature>
<keyword evidence="1" id="KW-1133">Transmembrane helix</keyword>
<gene>
    <name evidence="2" type="ORF">GJW-30_1_03041</name>
</gene>
<keyword evidence="1" id="KW-0812">Transmembrane</keyword>
<feature type="transmembrane region" description="Helical" evidence="1">
    <location>
        <begin position="335"/>
        <end position="354"/>
    </location>
</feature>
<dbReference type="AlphaFoldDB" id="A0A0S3PX43"/>
<evidence type="ECO:0000313" key="2">
    <source>
        <dbReference type="EMBL" id="BAT60497.1"/>
    </source>
</evidence>
<feature type="transmembrane region" description="Helical" evidence="1">
    <location>
        <begin position="193"/>
        <end position="210"/>
    </location>
</feature>
<reference evidence="2 3" key="1">
    <citation type="submission" date="2015-08" db="EMBL/GenBank/DDBJ databases">
        <title>Investigation of the bacterial diversity of lava forest soil.</title>
        <authorList>
            <person name="Lee J.S."/>
        </authorList>
    </citation>
    <scope>NUCLEOTIDE SEQUENCE [LARGE SCALE GENOMIC DNA]</scope>
    <source>
        <strain evidence="2 3">GJW-30</strain>
    </source>
</reference>
<sequence length="762" mass="82900">MTRRELASTLAFLTAAALLLAWPWLSGAVTVPWDAKSQFFPAQAFLARALATGQSPFWTADAFAGWPEIADPQSLIFSIPHLILAWLQPTPGFRAVDGVSFATLGAGALGIVMIFRDRRWHSAGALVAALAFMFGGVCASRIQHTGEVMSAAYFPLALWLLLRTLERRSITYAALCGVAVAAIASGRDQVAMIGLYLLALFVLLHWLDGADHVKRVVASIKPLFVCGVIAVLLAIIPIVLTWLLAGESNRPEIIYAEAARGSLHPMHLLTLAFSDLYGAVDESVPYWGPASYPWGETGLVLAQNMAQLYAGALPLVALIGLALTSRSLWQREVRCFTIACIAAILFALGWYTPLFRVAYEAFPGISYFRRPADAAFLFCALFAIVAGYSVHRLLMIEERAFRRAIVAALIALLAAISAALAGAIVTGTLRVALWPVAVGTAFLIAAIATLWFVRRTSPSPLLAAALLAAFMAADLSYNNGPNVSTGLAPDNYEELLTGTRNKTVALLKSSVDMSTGGARRDRIEVAAIEYHWPSLGLVHGFESLFAQNPLRLRDFQQVTGVGDTVAVAEQRTFSPLFPSYRSTMADLLGLRFLALGVPAEQIDKKLSPGDLKLLARTEDAYVYENPRALPRVMIVPGARQAEFVDLVRTGWPDGVDPRKGLLLNRAPPLADQARREGTATIRRYTNTEAVIEADAADGGYLLLNDVWHPWWRATIDGTATEILKANVMFRAIVLPPGKHTVRFTYHPFIGAWQQLRRKLGLT</sequence>
<dbReference type="Proteomes" id="UP000236884">
    <property type="component" value="Chromosome"/>
</dbReference>
<dbReference type="KEGG" id="vgo:GJW-30_1_03041"/>
<dbReference type="EMBL" id="AP014946">
    <property type="protein sequence ID" value="BAT60497.1"/>
    <property type="molecule type" value="Genomic_DNA"/>
</dbReference>
<evidence type="ECO:0000256" key="1">
    <source>
        <dbReference type="SAM" id="Phobius"/>
    </source>
</evidence>
<dbReference type="InterPro" id="IPR018580">
    <property type="entry name" value="Uncharacterised_YfhO"/>
</dbReference>
<dbReference type="RefSeq" id="WP_130364506.1">
    <property type="nucleotide sequence ID" value="NZ_AP014946.1"/>
</dbReference>
<feature type="transmembrane region" description="Helical" evidence="1">
    <location>
        <begin position="374"/>
        <end position="394"/>
    </location>
</feature>
<accession>A0A0S3PX43</accession>
<dbReference type="OrthoDB" id="9772884at2"/>
<feature type="transmembrane region" description="Helical" evidence="1">
    <location>
        <begin position="222"/>
        <end position="245"/>
    </location>
</feature>
<organism evidence="2 3">
    <name type="scientific">Variibacter gotjawalensis</name>
    <dbReference type="NCBI Taxonomy" id="1333996"/>
    <lineage>
        <taxon>Bacteria</taxon>
        <taxon>Pseudomonadati</taxon>
        <taxon>Pseudomonadota</taxon>
        <taxon>Alphaproteobacteria</taxon>
        <taxon>Hyphomicrobiales</taxon>
        <taxon>Nitrobacteraceae</taxon>
        <taxon>Variibacter</taxon>
    </lineage>
</organism>
<feature type="transmembrane region" description="Helical" evidence="1">
    <location>
        <begin position="95"/>
        <end position="115"/>
    </location>
</feature>
<feature type="transmembrane region" description="Helical" evidence="1">
    <location>
        <begin position="460"/>
        <end position="477"/>
    </location>
</feature>
<keyword evidence="3" id="KW-1185">Reference proteome</keyword>
<keyword evidence="1" id="KW-0472">Membrane</keyword>
<feature type="transmembrane region" description="Helical" evidence="1">
    <location>
        <begin position="306"/>
        <end position="323"/>
    </location>
</feature>
<feature type="transmembrane region" description="Helical" evidence="1">
    <location>
        <begin position="170"/>
        <end position="187"/>
    </location>
</feature>
<name>A0A0S3PX43_9BRAD</name>
<evidence type="ECO:0000313" key="3">
    <source>
        <dbReference type="Proteomes" id="UP000236884"/>
    </source>
</evidence>
<dbReference type="PANTHER" id="PTHR38454">
    <property type="entry name" value="INTEGRAL MEMBRANE PROTEIN-RELATED"/>
    <property type="match status" value="1"/>
</dbReference>
<proteinExistence type="predicted"/>
<feature type="transmembrane region" description="Helical" evidence="1">
    <location>
        <begin position="431"/>
        <end position="453"/>
    </location>
</feature>
<feature type="transmembrane region" description="Helical" evidence="1">
    <location>
        <begin position="406"/>
        <end position="425"/>
    </location>
</feature>